<evidence type="ECO:0000256" key="4">
    <source>
        <dbReference type="ARBA" id="ARBA00023136"/>
    </source>
</evidence>
<feature type="transmembrane region" description="Helical" evidence="5">
    <location>
        <begin position="163"/>
        <end position="184"/>
    </location>
</feature>
<keyword evidence="3 5" id="KW-1133">Transmembrane helix</keyword>
<dbReference type="eggNOG" id="ENOG50333U1">
    <property type="taxonomic scope" value="Bacteria"/>
</dbReference>
<dbReference type="EMBL" id="ACIS01000004">
    <property type="protein sequence ID" value="EEG08759.1"/>
    <property type="molecule type" value="Genomic_DNA"/>
</dbReference>
<dbReference type="GO" id="GO:0016020">
    <property type="term" value="C:membrane"/>
    <property type="evidence" value="ECO:0007669"/>
    <property type="project" value="UniProtKB-SubCell"/>
</dbReference>
<evidence type="ECO:0000313" key="7">
    <source>
        <dbReference type="EMBL" id="EEG08759.1"/>
    </source>
</evidence>
<dbReference type="Proteomes" id="UP000003165">
    <property type="component" value="Unassembled WGS sequence"/>
</dbReference>
<gene>
    <name evidence="7" type="ORF">FuraDRAFT_1519</name>
</gene>
<organism evidence="7 8">
    <name type="scientific">Pseudogulbenkiania ferrooxidans 2002</name>
    <dbReference type="NCBI Taxonomy" id="279714"/>
    <lineage>
        <taxon>Bacteria</taxon>
        <taxon>Pseudomonadati</taxon>
        <taxon>Pseudomonadota</taxon>
        <taxon>Betaproteobacteria</taxon>
        <taxon>Neisseriales</taxon>
        <taxon>Chromobacteriaceae</taxon>
        <taxon>Pseudogulbenkiania</taxon>
    </lineage>
</organism>
<evidence type="ECO:0000256" key="5">
    <source>
        <dbReference type="SAM" id="Phobius"/>
    </source>
</evidence>
<keyword evidence="4 5" id="KW-0472">Membrane</keyword>
<dbReference type="RefSeq" id="WP_008953539.1">
    <property type="nucleotide sequence ID" value="NZ_ACIS01000004.1"/>
</dbReference>
<dbReference type="Pfam" id="PF04893">
    <property type="entry name" value="Yip1"/>
    <property type="match status" value="1"/>
</dbReference>
<evidence type="ECO:0000256" key="1">
    <source>
        <dbReference type="ARBA" id="ARBA00004141"/>
    </source>
</evidence>
<feature type="transmembrane region" description="Helical" evidence="5">
    <location>
        <begin position="65"/>
        <end position="92"/>
    </location>
</feature>
<feature type="domain" description="Yip1" evidence="6">
    <location>
        <begin position="9"/>
        <end position="178"/>
    </location>
</feature>
<evidence type="ECO:0000259" key="6">
    <source>
        <dbReference type="Pfam" id="PF04893"/>
    </source>
</evidence>
<evidence type="ECO:0000313" key="8">
    <source>
        <dbReference type="Proteomes" id="UP000003165"/>
    </source>
</evidence>
<proteinExistence type="predicted"/>
<accession>B9Z2F6</accession>
<feature type="transmembrane region" description="Helical" evidence="5">
    <location>
        <begin position="31"/>
        <end position="50"/>
    </location>
</feature>
<dbReference type="AlphaFoldDB" id="B9Z2F6"/>
<dbReference type="InterPro" id="IPR006977">
    <property type="entry name" value="Yip1_dom"/>
</dbReference>
<sequence>MRPLSLFRMVVSSKEGWNDISRTHPSPLGSFLKIVLIPSLLATGMILYAARFHGEVYSTHVTFEYWAGIALLFLLTSWGCVHVMAWFIRYAVHTESRPSYADCYRLAAIAPVPIWLSALSLFAPVPIFNALAAILGLMASGGLIYHGLDALFEHDDSVRTEALAYTVFSVGALVWALIVALLVMPLL</sequence>
<name>B9Z2F6_9NEIS</name>
<keyword evidence="2 5" id="KW-0812">Transmembrane</keyword>
<protein>
    <recommendedName>
        <fullName evidence="6">Yip1 domain-containing protein</fullName>
    </recommendedName>
</protein>
<feature type="transmembrane region" description="Helical" evidence="5">
    <location>
        <begin position="130"/>
        <end position="151"/>
    </location>
</feature>
<comment type="caution">
    <text evidence="7">The sequence shown here is derived from an EMBL/GenBank/DDBJ whole genome shotgun (WGS) entry which is preliminary data.</text>
</comment>
<reference evidence="7 8" key="1">
    <citation type="submission" date="2009-02" db="EMBL/GenBank/DDBJ databases">
        <title>Sequencing of the draft genome and assembly of Lutiella nitroferrum 2002.</title>
        <authorList>
            <consortium name="US DOE Joint Genome Institute (JGI-PGF)"/>
            <person name="Lucas S."/>
            <person name="Copeland A."/>
            <person name="Lapidus A."/>
            <person name="Glavina del Rio T."/>
            <person name="Tice H."/>
            <person name="Bruce D."/>
            <person name="Goodwin L."/>
            <person name="Pitluck S."/>
            <person name="Larimer F."/>
            <person name="Land M.L."/>
            <person name="Hauser L."/>
            <person name="Coates J.D."/>
        </authorList>
    </citation>
    <scope>NUCLEOTIDE SEQUENCE [LARGE SCALE GENOMIC DNA]</scope>
    <source>
        <strain evidence="7 8">2002</strain>
    </source>
</reference>
<evidence type="ECO:0000256" key="3">
    <source>
        <dbReference type="ARBA" id="ARBA00022989"/>
    </source>
</evidence>
<comment type="subcellular location">
    <subcellularLocation>
        <location evidence="1">Membrane</location>
        <topology evidence="1">Multi-pass membrane protein</topology>
    </subcellularLocation>
</comment>
<keyword evidence="8" id="KW-1185">Reference proteome</keyword>
<evidence type="ECO:0000256" key="2">
    <source>
        <dbReference type="ARBA" id="ARBA00022692"/>
    </source>
</evidence>